<proteinExistence type="predicted"/>
<organism evidence="1 2">
    <name type="scientific">Bradyrhizobium vignae</name>
    <dbReference type="NCBI Taxonomy" id="1549949"/>
    <lineage>
        <taxon>Bacteria</taxon>
        <taxon>Pseudomonadati</taxon>
        <taxon>Pseudomonadota</taxon>
        <taxon>Alphaproteobacteria</taxon>
        <taxon>Hyphomicrobiales</taxon>
        <taxon>Nitrobacteraceae</taxon>
        <taxon>Bradyrhizobium</taxon>
    </lineage>
</organism>
<protein>
    <submittedName>
        <fullName evidence="1">Uncharacterized protein</fullName>
    </submittedName>
</protein>
<dbReference type="Proteomes" id="UP000669317">
    <property type="component" value="Unassembled WGS sequence"/>
</dbReference>
<dbReference type="EMBL" id="JAGIKT010000014">
    <property type="protein sequence ID" value="MBP0111010.1"/>
    <property type="molecule type" value="Genomic_DNA"/>
</dbReference>
<evidence type="ECO:0000313" key="2">
    <source>
        <dbReference type="Proteomes" id="UP000669317"/>
    </source>
</evidence>
<dbReference type="RefSeq" id="WP_209294752.1">
    <property type="nucleotide sequence ID" value="NZ_JAGIKT010000014.1"/>
</dbReference>
<evidence type="ECO:0000313" key="1">
    <source>
        <dbReference type="EMBL" id="MBP0111010.1"/>
    </source>
</evidence>
<gene>
    <name evidence="1" type="ORF">JWS04_07885</name>
</gene>
<name>A0ABS3ZSA3_9BRAD</name>
<accession>A0ABS3ZSA3</accession>
<keyword evidence="2" id="KW-1185">Reference proteome</keyword>
<sequence length="74" mass="8049">MSGFVAIYPNATGQTDRVIEGLDKIIEDCDNCVASSCGSVGRSRNALRRSFLSSSACARSADHRMFASLHRLIR</sequence>
<reference evidence="1 2" key="1">
    <citation type="submission" date="2021-03" db="EMBL/GenBank/DDBJ databases">
        <title>Genome Sequence of Bradyrhizobium vignae strain ISRA400.</title>
        <authorList>
            <person name="Tisa L.S."/>
            <person name="Svistoonoff S."/>
            <person name="Hocher V."/>
            <person name="Fall S."/>
            <person name="Zaiya A."/>
            <person name="Naing D."/>
            <person name="Niang N."/>
            <person name="Diouf A."/>
            <person name="Dasylva M.C."/>
            <person name="Toure O."/>
            <person name="Gueye M."/>
            <person name="Gully D."/>
            <person name="Tisseyre P."/>
            <person name="Simpson S."/>
            <person name="Morris K."/>
            <person name="Thomas W.K."/>
        </authorList>
    </citation>
    <scope>NUCLEOTIDE SEQUENCE [LARGE SCALE GENOMIC DNA]</scope>
    <source>
        <strain evidence="1 2">ISRA400</strain>
    </source>
</reference>
<comment type="caution">
    <text evidence="1">The sequence shown here is derived from an EMBL/GenBank/DDBJ whole genome shotgun (WGS) entry which is preliminary data.</text>
</comment>